<dbReference type="EMBL" id="PZQS01000013">
    <property type="protein sequence ID" value="PVD20144.1"/>
    <property type="molecule type" value="Genomic_DNA"/>
</dbReference>
<evidence type="ECO:0000256" key="1">
    <source>
        <dbReference type="SAM" id="Phobius"/>
    </source>
</evidence>
<name>A0A2T7NG45_POMCA</name>
<keyword evidence="4" id="KW-1185">Reference proteome</keyword>
<dbReference type="InterPro" id="IPR052942">
    <property type="entry name" value="LPS_cholinephosphotransferase"/>
</dbReference>
<dbReference type="AlphaFoldDB" id="A0A2T7NG45"/>
<proteinExistence type="predicted"/>
<dbReference type="PANTHER" id="PTHR43404:SF1">
    <property type="entry name" value="MNN4P"/>
    <property type="match status" value="1"/>
</dbReference>
<accession>A0A2T7NG45</accession>
<dbReference type="OrthoDB" id="419198at2759"/>
<reference evidence="3 4" key="1">
    <citation type="submission" date="2018-04" db="EMBL/GenBank/DDBJ databases">
        <title>The genome of golden apple snail Pomacea canaliculata provides insight into stress tolerance and invasive adaptation.</title>
        <authorList>
            <person name="Liu C."/>
            <person name="Liu B."/>
            <person name="Ren Y."/>
            <person name="Zhang Y."/>
            <person name="Wang H."/>
            <person name="Li S."/>
            <person name="Jiang F."/>
            <person name="Yin L."/>
            <person name="Zhang G."/>
            <person name="Qian W."/>
            <person name="Fan W."/>
        </authorList>
    </citation>
    <scope>NUCLEOTIDE SEQUENCE [LARGE SCALE GENOMIC DNA]</scope>
    <source>
        <strain evidence="3">SZHN2017</strain>
        <tissue evidence="3">Muscle</tissue>
    </source>
</reference>
<protein>
    <recommendedName>
        <fullName evidence="2">LicD/FKTN/FKRP nucleotidyltransferase domain-containing protein</fullName>
    </recommendedName>
</protein>
<dbReference type="Proteomes" id="UP000245119">
    <property type="component" value="Linkage Group LG13"/>
</dbReference>
<keyword evidence="1" id="KW-0812">Transmembrane</keyword>
<feature type="transmembrane region" description="Helical" evidence="1">
    <location>
        <begin position="6"/>
        <end position="23"/>
    </location>
</feature>
<feature type="domain" description="LicD/FKTN/FKRP nucleotidyltransferase" evidence="2">
    <location>
        <begin position="16"/>
        <end position="57"/>
    </location>
</feature>
<keyword evidence="1" id="KW-1133">Transmembrane helix</keyword>
<evidence type="ECO:0000313" key="3">
    <source>
        <dbReference type="EMBL" id="PVD20144.1"/>
    </source>
</evidence>
<keyword evidence="1" id="KW-0472">Membrane</keyword>
<dbReference type="PANTHER" id="PTHR43404">
    <property type="entry name" value="LIPOPOLYSACCHARIDE CHOLINEPHOSPHOTRANSFERASE LICD"/>
    <property type="match status" value="1"/>
</dbReference>
<dbReference type="InterPro" id="IPR007074">
    <property type="entry name" value="LicD/FKTN/FKRP_NTP_transf"/>
</dbReference>
<gene>
    <name evidence="3" type="ORF">C0Q70_20638</name>
</gene>
<comment type="caution">
    <text evidence="3">The sequence shown here is derived from an EMBL/GenBank/DDBJ whole genome shotgun (WGS) entry which is preliminary data.</text>
</comment>
<sequence length="220" mass="25147">MQEIVATFSIVMTNASLTFFLYMGSLLGSWRHHGIVPWDDDLDVVVPSLQKDAVAHVLNGLKPHFLLDATQGDRWKLFSARSHAIGRIIWKWPYMDIFFFDENRTHIWESSRQRDKLIFNKEYVFPLSERPFIDMMLPAPRNTKAVLSTTYNLSVCESGWYDHSKEMGRSKLKSVPCEQLQQVFPFVRRQAAVGGHGGCNESLVLNGNVLAWVVLSGVQC</sequence>
<dbReference type="GO" id="GO:0009100">
    <property type="term" value="P:glycoprotein metabolic process"/>
    <property type="evidence" value="ECO:0007669"/>
    <property type="project" value="UniProtKB-ARBA"/>
</dbReference>
<dbReference type="Pfam" id="PF04991">
    <property type="entry name" value="LicD"/>
    <property type="match status" value="1"/>
</dbReference>
<evidence type="ECO:0000313" key="4">
    <source>
        <dbReference type="Proteomes" id="UP000245119"/>
    </source>
</evidence>
<evidence type="ECO:0000259" key="2">
    <source>
        <dbReference type="Pfam" id="PF04991"/>
    </source>
</evidence>
<organism evidence="3 4">
    <name type="scientific">Pomacea canaliculata</name>
    <name type="common">Golden apple snail</name>
    <dbReference type="NCBI Taxonomy" id="400727"/>
    <lineage>
        <taxon>Eukaryota</taxon>
        <taxon>Metazoa</taxon>
        <taxon>Spiralia</taxon>
        <taxon>Lophotrochozoa</taxon>
        <taxon>Mollusca</taxon>
        <taxon>Gastropoda</taxon>
        <taxon>Caenogastropoda</taxon>
        <taxon>Architaenioglossa</taxon>
        <taxon>Ampullarioidea</taxon>
        <taxon>Ampullariidae</taxon>
        <taxon>Pomacea</taxon>
    </lineage>
</organism>